<dbReference type="SUPFAM" id="SSF55486">
    <property type="entry name" value="Metalloproteases ('zincins'), catalytic domain"/>
    <property type="match status" value="1"/>
</dbReference>
<sequence>MPQVSRHIRDREARERSPHRSRPPGAATEKGTRPMAGSHLASPVRHVATVLAVAGGMALQVGPVQAAPRQASAGSRQPGDGSETYRGYRLEMAQDVPNAEIGPLRRAAEHQVDIIERTSLDDGVKAFLRRFPVVVRSGSGAGSHYNGGESVTLAVDDPNDRRPILLHEYMHVFHFRKMPGGRNNPDIMTFYERARNGGFYPAGAYVLKNRAEFFAMTASVYLHGTLAREPFTRDELRQKQPVYYRFLTRLFGPVGAGADADGEPLLSTATE</sequence>
<comment type="caution">
    <text evidence="2">The sequence shown here is derived from an EMBL/GenBank/DDBJ whole genome shotgun (WGS) entry which is preliminary data.</text>
</comment>
<dbReference type="Proteomes" id="UP000305267">
    <property type="component" value="Unassembled WGS sequence"/>
</dbReference>
<dbReference type="Gene3D" id="3.40.390.10">
    <property type="entry name" value="Collagenase (Catalytic Domain)"/>
    <property type="match status" value="1"/>
</dbReference>
<name>A0A5C4LGL6_9HYPH</name>
<dbReference type="GO" id="GO:0008237">
    <property type="term" value="F:metallopeptidase activity"/>
    <property type="evidence" value="ECO:0007669"/>
    <property type="project" value="InterPro"/>
</dbReference>
<reference evidence="2 3" key="1">
    <citation type="submission" date="2019-06" db="EMBL/GenBank/DDBJ databases">
        <title>Genome of Methylobacterium sp. 17Sr1-39.</title>
        <authorList>
            <person name="Seo T."/>
        </authorList>
    </citation>
    <scope>NUCLEOTIDE SEQUENCE [LARGE SCALE GENOMIC DNA]</scope>
    <source>
        <strain evidence="2 3">17Sr1-39</strain>
    </source>
</reference>
<dbReference type="EMBL" id="VDDA01000005">
    <property type="protein sequence ID" value="TNC12919.1"/>
    <property type="molecule type" value="Genomic_DNA"/>
</dbReference>
<dbReference type="AlphaFoldDB" id="A0A5C4LGL6"/>
<evidence type="ECO:0000313" key="3">
    <source>
        <dbReference type="Proteomes" id="UP000305267"/>
    </source>
</evidence>
<evidence type="ECO:0000313" key="2">
    <source>
        <dbReference type="EMBL" id="TNC12919.1"/>
    </source>
</evidence>
<feature type="compositionally biased region" description="Basic and acidic residues" evidence="1">
    <location>
        <begin position="7"/>
        <end position="18"/>
    </location>
</feature>
<accession>A0A5C4LGL6</accession>
<gene>
    <name evidence="2" type="ORF">FF100_14815</name>
</gene>
<dbReference type="OrthoDB" id="7572867at2"/>
<dbReference type="RefSeq" id="WP_139036457.1">
    <property type="nucleotide sequence ID" value="NZ_VDDA01000005.1"/>
</dbReference>
<evidence type="ECO:0000256" key="1">
    <source>
        <dbReference type="SAM" id="MobiDB-lite"/>
    </source>
</evidence>
<protein>
    <submittedName>
        <fullName evidence="2">Uncharacterized protein</fullName>
    </submittedName>
</protein>
<dbReference type="InterPro" id="IPR024079">
    <property type="entry name" value="MetalloPept_cat_dom_sf"/>
</dbReference>
<keyword evidence="3" id="KW-1185">Reference proteome</keyword>
<proteinExistence type="predicted"/>
<organism evidence="2 3">
    <name type="scientific">Methylobacterium terricola</name>
    <dbReference type="NCBI Taxonomy" id="2583531"/>
    <lineage>
        <taxon>Bacteria</taxon>
        <taxon>Pseudomonadati</taxon>
        <taxon>Pseudomonadota</taxon>
        <taxon>Alphaproteobacteria</taxon>
        <taxon>Hyphomicrobiales</taxon>
        <taxon>Methylobacteriaceae</taxon>
        <taxon>Methylobacterium</taxon>
    </lineage>
</organism>
<feature type="region of interest" description="Disordered" evidence="1">
    <location>
        <begin position="1"/>
        <end position="41"/>
    </location>
</feature>